<dbReference type="PANTHER" id="PTHR43240:SF3">
    <property type="entry name" value="THIOESTERASE DOMAIN-CONTAINING PROTEIN"/>
    <property type="match status" value="1"/>
</dbReference>
<dbReference type="AlphaFoldDB" id="A0AA37TV86"/>
<accession>A0AA37TV86</accession>
<dbReference type="InterPro" id="IPR006683">
    <property type="entry name" value="Thioestr_dom"/>
</dbReference>
<dbReference type="PANTHER" id="PTHR43240">
    <property type="entry name" value="1,4-DIHYDROXY-2-NAPHTHOYL-COA THIOESTERASE 1"/>
    <property type="match status" value="1"/>
</dbReference>
<feature type="domain" description="Thioesterase" evidence="1">
    <location>
        <begin position="59"/>
        <end position="132"/>
    </location>
</feature>
<dbReference type="SUPFAM" id="SSF54637">
    <property type="entry name" value="Thioesterase/thiol ester dehydrase-isomerase"/>
    <property type="match status" value="1"/>
</dbReference>
<keyword evidence="3" id="KW-1185">Reference proteome</keyword>
<proteinExistence type="predicted"/>
<protein>
    <submittedName>
        <fullName evidence="2">Thioesterase</fullName>
    </submittedName>
</protein>
<dbReference type="Proteomes" id="UP001157439">
    <property type="component" value="Unassembled WGS sequence"/>
</dbReference>
<reference evidence="2 3" key="1">
    <citation type="journal article" date="2014" name="Int. J. Syst. Evol. Microbiol.">
        <title>Complete genome sequence of Corynebacterium casei LMG S-19264T (=DSM 44701T), isolated from a smear-ripened cheese.</title>
        <authorList>
            <consortium name="US DOE Joint Genome Institute (JGI-PGF)"/>
            <person name="Walter F."/>
            <person name="Albersmeier A."/>
            <person name="Kalinowski J."/>
            <person name="Ruckert C."/>
        </authorList>
    </citation>
    <scope>NUCLEOTIDE SEQUENCE [LARGE SCALE GENOMIC DNA]</scope>
    <source>
        <strain evidence="2 3">NBRC 112785</strain>
    </source>
</reference>
<evidence type="ECO:0000259" key="1">
    <source>
        <dbReference type="Pfam" id="PF03061"/>
    </source>
</evidence>
<dbReference type="Gene3D" id="3.10.129.10">
    <property type="entry name" value="Hotdog Thioesterase"/>
    <property type="match status" value="1"/>
</dbReference>
<dbReference type="Pfam" id="PF03061">
    <property type="entry name" value="4HBT"/>
    <property type="match status" value="1"/>
</dbReference>
<name>A0AA37TV86_9GAMM</name>
<sequence length="143" mass="16138">MEFSQALEQHIQAHDYDGLLTLFPYAQFLGMQCQGFGDEFVFVLPARESNIGNPTLPALHGGVISGFMEMSAMIHLMLAMQTTKVPKIVDISIDYIRAGLQKESYVRCQITRQGRRVANVNIVAWQDNRRQPIATARAHFLID</sequence>
<dbReference type="InterPro" id="IPR029069">
    <property type="entry name" value="HotDog_dom_sf"/>
</dbReference>
<evidence type="ECO:0000313" key="2">
    <source>
        <dbReference type="EMBL" id="GLS84706.1"/>
    </source>
</evidence>
<dbReference type="CDD" id="cd03443">
    <property type="entry name" value="PaaI_thioesterase"/>
    <property type="match status" value="1"/>
</dbReference>
<organism evidence="2 3">
    <name type="scientific">Paraferrimonas haliotis</name>
    <dbReference type="NCBI Taxonomy" id="2013866"/>
    <lineage>
        <taxon>Bacteria</taxon>
        <taxon>Pseudomonadati</taxon>
        <taxon>Pseudomonadota</taxon>
        <taxon>Gammaproteobacteria</taxon>
        <taxon>Alteromonadales</taxon>
        <taxon>Ferrimonadaceae</taxon>
        <taxon>Paraferrimonas</taxon>
    </lineage>
</organism>
<gene>
    <name evidence="2" type="ORF">GCM10007894_26830</name>
</gene>
<dbReference type="RefSeq" id="WP_095499548.1">
    <property type="nucleotide sequence ID" value="NZ_BSPO01000003.1"/>
</dbReference>
<comment type="caution">
    <text evidence="2">The sequence shown here is derived from an EMBL/GenBank/DDBJ whole genome shotgun (WGS) entry which is preliminary data.</text>
</comment>
<dbReference type="GO" id="GO:0016790">
    <property type="term" value="F:thiolester hydrolase activity"/>
    <property type="evidence" value="ECO:0007669"/>
    <property type="project" value="UniProtKB-ARBA"/>
</dbReference>
<evidence type="ECO:0000313" key="3">
    <source>
        <dbReference type="Proteomes" id="UP001157439"/>
    </source>
</evidence>
<dbReference type="EMBL" id="BSPO01000003">
    <property type="protein sequence ID" value="GLS84706.1"/>
    <property type="molecule type" value="Genomic_DNA"/>
</dbReference>